<dbReference type="InterPro" id="IPR029058">
    <property type="entry name" value="AB_hydrolase_fold"/>
</dbReference>
<dbReference type="Gene3D" id="6.10.250.940">
    <property type="match status" value="1"/>
</dbReference>
<reference evidence="3" key="2">
    <citation type="journal article" date="2023" name="Int. J. Mol. Sci.">
        <title>De Novo Assembly and Annotation of 11 Diverse Shrub Willow (Salix) Genomes Reveals Novel Gene Organization in Sex-Linked Regions.</title>
        <authorList>
            <person name="Hyden B."/>
            <person name="Feng K."/>
            <person name="Yates T.B."/>
            <person name="Jawdy S."/>
            <person name="Cereghino C."/>
            <person name="Smart L.B."/>
            <person name="Muchero W."/>
        </authorList>
    </citation>
    <scope>NUCLEOTIDE SEQUENCE</scope>
    <source>
        <tissue evidence="3">Shoot tip</tissue>
    </source>
</reference>
<proteinExistence type="inferred from homology"/>
<dbReference type="Proteomes" id="UP001151532">
    <property type="component" value="Chromosome 18"/>
</dbReference>
<dbReference type="AlphaFoldDB" id="A0A9Q0UKC4"/>
<dbReference type="Gene3D" id="3.40.50.11320">
    <property type="match status" value="1"/>
</dbReference>
<evidence type="ECO:0000313" key="4">
    <source>
        <dbReference type="Proteomes" id="UP001151532"/>
    </source>
</evidence>
<dbReference type="Pfam" id="PF00450">
    <property type="entry name" value="Peptidase_S10"/>
    <property type="match status" value="1"/>
</dbReference>
<evidence type="ECO:0000256" key="2">
    <source>
        <dbReference type="SAM" id="MobiDB-lite"/>
    </source>
</evidence>
<feature type="compositionally biased region" description="Acidic residues" evidence="2">
    <location>
        <begin position="143"/>
        <end position="153"/>
    </location>
</feature>
<accession>A0A9Q0UKC4</accession>
<name>A0A9Q0UKC4_SALPP</name>
<keyword evidence="3" id="KW-0378">Hydrolase</keyword>
<dbReference type="PANTHER" id="PTHR11802:SF25">
    <property type="entry name" value="SERINE CARBOXYPEPTIDASE 24"/>
    <property type="match status" value="1"/>
</dbReference>
<evidence type="ECO:0000256" key="1">
    <source>
        <dbReference type="ARBA" id="ARBA00009431"/>
    </source>
</evidence>
<gene>
    <name evidence="3" type="ORF">OIU79_002947</name>
</gene>
<dbReference type="InterPro" id="IPR001563">
    <property type="entry name" value="Peptidase_S10"/>
</dbReference>
<comment type="similarity">
    <text evidence="1">Belongs to the peptidase S10 family.</text>
</comment>
<dbReference type="OrthoDB" id="443318at2759"/>
<evidence type="ECO:0000313" key="3">
    <source>
        <dbReference type="EMBL" id="KAJ6731719.1"/>
    </source>
</evidence>
<organism evidence="3 4">
    <name type="scientific">Salix purpurea</name>
    <name type="common">Purple osier willow</name>
    <dbReference type="NCBI Taxonomy" id="77065"/>
    <lineage>
        <taxon>Eukaryota</taxon>
        <taxon>Viridiplantae</taxon>
        <taxon>Streptophyta</taxon>
        <taxon>Embryophyta</taxon>
        <taxon>Tracheophyta</taxon>
        <taxon>Spermatophyta</taxon>
        <taxon>Magnoliopsida</taxon>
        <taxon>eudicotyledons</taxon>
        <taxon>Gunneridae</taxon>
        <taxon>Pentapetalae</taxon>
        <taxon>rosids</taxon>
        <taxon>fabids</taxon>
        <taxon>Malpighiales</taxon>
        <taxon>Salicaceae</taxon>
        <taxon>Saliceae</taxon>
        <taxon>Salix</taxon>
    </lineage>
</organism>
<dbReference type="PANTHER" id="PTHR11802">
    <property type="entry name" value="SERINE PROTEASE FAMILY S10 SERINE CARBOXYPEPTIDASE"/>
    <property type="match status" value="1"/>
</dbReference>
<keyword evidence="3" id="KW-0645">Protease</keyword>
<dbReference type="GO" id="GO:0009742">
    <property type="term" value="P:brassinosteroid mediated signaling pathway"/>
    <property type="evidence" value="ECO:0007669"/>
    <property type="project" value="TreeGrafter"/>
</dbReference>
<keyword evidence="4" id="KW-1185">Reference proteome</keyword>
<feature type="region of interest" description="Disordered" evidence="2">
    <location>
        <begin position="134"/>
        <end position="153"/>
    </location>
</feature>
<keyword evidence="3" id="KW-0121">Carboxypeptidase</keyword>
<dbReference type="GO" id="GO:0006508">
    <property type="term" value="P:proteolysis"/>
    <property type="evidence" value="ECO:0007669"/>
    <property type="project" value="UniProtKB-KW"/>
</dbReference>
<reference evidence="3" key="1">
    <citation type="submission" date="2022-11" db="EMBL/GenBank/DDBJ databases">
        <authorList>
            <person name="Hyden B.L."/>
            <person name="Feng K."/>
            <person name="Yates T."/>
            <person name="Jawdy S."/>
            <person name="Smart L.B."/>
            <person name="Muchero W."/>
        </authorList>
    </citation>
    <scope>NUCLEOTIDE SEQUENCE</scope>
    <source>
        <tissue evidence="3">Shoot tip</tissue>
    </source>
</reference>
<dbReference type="GO" id="GO:0005615">
    <property type="term" value="C:extracellular space"/>
    <property type="evidence" value="ECO:0007669"/>
    <property type="project" value="TreeGrafter"/>
</dbReference>
<dbReference type="EMBL" id="JAPFFK010000012">
    <property type="protein sequence ID" value="KAJ6731719.1"/>
    <property type="molecule type" value="Genomic_DNA"/>
</dbReference>
<comment type="caution">
    <text evidence="3">The sequence shown here is derived from an EMBL/GenBank/DDBJ whole genome shotgun (WGS) entry which is preliminary data.</text>
</comment>
<sequence length="153" mass="17607">MRLKNSLLRRRISGYDPCTENYAEKYYNRPEVQTAMHANVTGIPYKWTACSDVLNKNWKDSESSMLPIYKEMVAAGLRIWVFSGDTDSVVPVTATRFSIGHLDLPVKTRWYPWYSGDQTKIYLSFQMVIQSNAKPSTKSSVQAEEEFEGFSEK</sequence>
<protein>
    <submittedName>
        <fullName evidence="3">SERINE PROTEASE FAMILY S10 SERINE CARBOXYPEPTIDASE</fullName>
    </submittedName>
</protein>
<dbReference type="GO" id="GO:0004185">
    <property type="term" value="F:serine-type carboxypeptidase activity"/>
    <property type="evidence" value="ECO:0007669"/>
    <property type="project" value="InterPro"/>
</dbReference>
<dbReference type="SUPFAM" id="SSF53474">
    <property type="entry name" value="alpha/beta-Hydrolases"/>
    <property type="match status" value="1"/>
</dbReference>